<keyword evidence="1" id="KW-0092">Biotin</keyword>
<dbReference type="NCBIfam" id="NF006761">
    <property type="entry name" value="PRK09282.1"/>
    <property type="match status" value="1"/>
</dbReference>
<dbReference type="SUPFAM" id="SSF89000">
    <property type="entry name" value="post-HMGL domain-like"/>
    <property type="match status" value="1"/>
</dbReference>
<dbReference type="AlphaFoldDB" id="A0A7X6DPG4"/>
<dbReference type="GO" id="GO:0006814">
    <property type="term" value="P:sodium ion transport"/>
    <property type="evidence" value="ECO:0007669"/>
    <property type="project" value="InterPro"/>
</dbReference>
<keyword evidence="6" id="KW-1185">Reference proteome</keyword>
<evidence type="ECO:0000256" key="2">
    <source>
        <dbReference type="SAM" id="MobiDB-lite"/>
    </source>
</evidence>
<dbReference type="FunFam" id="2.40.50.100:FF:000003">
    <property type="entry name" value="Acetyl-CoA carboxylase biotin carboxyl carrier protein"/>
    <property type="match status" value="1"/>
</dbReference>
<dbReference type="Pfam" id="PF00682">
    <property type="entry name" value="HMGL-like"/>
    <property type="match status" value="1"/>
</dbReference>
<dbReference type="GO" id="GO:0006094">
    <property type="term" value="P:gluconeogenesis"/>
    <property type="evidence" value="ECO:0007669"/>
    <property type="project" value="TreeGrafter"/>
</dbReference>
<dbReference type="InterPro" id="IPR011053">
    <property type="entry name" value="Single_hybrid_motif"/>
</dbReference>
<dbReference type="GO" id="GO:0005737">
    <property type="term" value="C:cytoplasm"/>
    <property type="evidence" value="ECO:0007669"/>
    <property type="project" value="TreeGrafter"/>
</dbReference>
<dbReference type="Gene3D" id="2.40.50.100">
    <property type="match status" value="1"/>
</dbReference>
<dbReference type="CDD" id="cd06850">
    <property type="entry name" value="biotinyl_domain"/>
    <property type="match status" value="1"/>
</dbReference>
<evidence type="ECO:0000259" key="3">
    <source>
        <dbReference type="PROSITE" id="PS50968"/>
    </source>
</evidence>
<reference evidence="5 6" key="1">
    <citation type="journal article" date="2020" name="Nature">
        <title>Bacterial chemolithoautotrophy via manganese oxidation.</title>
        <authorList>
            <person name="Yu H."/>
            <person name="Leadbetter J.R."/>
        </authorList>
    </citation>
    <scope>NUCLEOTIDE SEQUENCE [LARGE SCALE GENOMIC DNA]</scope>
    <source>
        <strain evidence="5 6">Mn-1</strain>
    </source>
</reference>
<dbReference type="Pfam" id="PF00364">
    <property type="entry name" value="Biotin_lipoyl"/>
    <property type="match status" value="1"/>
</dbReference>
<evidence type="ECO:0000313" key="5">
    <source>
        <dbReference type="EMBL" id="NKE70935.1"/>
    </source>
</evidence>
<dbReference type="InterPro" id="IPR005776">
    <property type="entry name" value="OadA"/>
</dbReference>
<dbReference type="PANTHER" id="PTHR43778:SF2">
    <property type="entry name" value="PYRUVATE CARBOXYLASE, MITOCHONDRIAL"/>
    <property type="match status" value="1"/>
</dbReference>
<dbReference type="Pfam" id="PF02436">
    <property type="entry name" value="PYC_OADA"/>
    <property type="match status" value="1"/>
</dbReference>
<feature type="domain" description="Pyruvate carboxyltransferase" evidence="4">
    <location>
        <begin position="14"/>
        <end position="274"/>
    </location>
</feature>
<dbReference type="Gene3D" id="3.20.20.70">
    <property type="entry name" value="Aldolase class I"/>
    <property type="match status" value="1"/>
</dbReference>
<dbReference type="EMBL" id="VTOW01000002">
    <property type="protein sequence ID" value="NKE70935.1"/>
    <property type="molecule type" value="Genomic_DNA"/>
</dbReference>
<dbReference type="CDD" id="cd07937">
    <property type="entry name" value="DRE_TIM_PC_TC_5S"/>
    <property type="match status" value="1"/>
</dbReference>
<accession>A0A7X6DPG4</accession>
<evidence type="ECO:0000313" key="6">
    <source>
        <dbReference type="Proteomes" id="UP000534783"/>
    </source>
</evidence>
<evidence type="ECO:0000259" key="4">
    <source>
        <dbReference type="PROSITE" id="PS50991"/>
    </source>
</evidence>
<comment type="caution">
    <text evidence="5">The sequence shown here is derived from an EMBL/GenBank/DDBJ whole genome shotgun (WGS) entry which is preliminary data.</text>
</comment>
<evidence type="ECO:0000256" key="1">
    <source>
        <dbReference type="ARBA" id="ARBA00023267"/>
    </source>
</evidence>
<dbReference type="InterPro" id="IPR003379">
    <property type="entry name" value="Carboxylase_cons_dom"/>
</dbReference>
<sequence>MAPNSKPKQKPKPIRIMDTTLRDGHQSLIATRLRTEDMLPIASKIDQVGYAAVEMWGGATFDAAIRYLREDPWERIRQLKKLMPRTPFQMLLRGQNLVGYRHYADDVVERFIERAIGNGINILRIFDALNDLRNLKTAFKATSKYGGKIEGSFCYTISPFHSNGLFVDMAKRLEDMGSDAICIKDMAGLLSPYAAFDLIGKMKREVGVPIHLHSHDTGAMALSTCLKAIEAGVDIIDTAISSLASGTSQPPVETIVHVLRGSEHDPGLDLNLLAEIADYFKAVRKKYKAFESDYTGVDPHVMIYQVPGGMLSNLALQLSEQKALDRMKEVLEEVPKVRKDFGYPPLVTPTSQIVGTQATLNVLTGERYKVITTETKNYLKGLYGKPSGEINEEVRKRAIGDEEVVTGRPADLIEPELSRSQAELKDISQGVEDLITYTLFPKVALDFFAKKNDPSSKLEAPSNEKETESIPPPPSPLLTPSEFNVKVHGETFHVKVGGMGHPGEGGRPYFLYVDGLLEEVMVESLLEVVPSAEGRIDAKAGGRSTRPKAAHEGDVTTPMPGAVVGIKVQLGEKVKAGQTILIVEAMKMQSEVHTPIAGVVKEIYVSEGDRVNPDEVLVEVRTEKD</sequence>
<dbReference type="InterPro" id="IPR013785">
    <property type="entry name" value="Aldolase_TIM"/>
</dbReference>
<feature type="compositionally biased region" description="Basic and acidic residues" evidence="2">
    <location>
        <begin position="453"/>
        <end position="468"/>
    </location>
</feature>
<dbReference type="InterPro" id="IPR000089">
    <property type="entry name" value="Biotin_lipoyl"/>
</dbReference>
<dbReference type="PROSITE" id="PS50991">
    <property type="entry name" value="PYR_CT"/>
    <property type="match status" value="1"/>
</dbReference>
<dbReference type="PANTHER" id="PTHR43778">
    <property type="entry name" value="PYRUVATE CARBOXYLASE"/>
    <property type="match status" value="1"/>
</dbReference>
<dbReference type="SUPFAM" id="SSF51230">
    <property type="entry name" value="Single hybrid motif"/>
    <property type="match status" value="1"/>
</dbReference>
<dbReference type="InterPro" id="IPR000891">
    <property type="entry name" value="PYR_CT"/>
</dbReference>
<protein>
    <submittedName>
        <fullName evidence="5">Oxaloacetate decarboxylase subunit alpha</fullName>
    </submittedName>
</protein>
<dbReference type="InterPro" id="IPR055268">
    <property type="entry name" value="PCB-like"/>
</dbReference>
<dbReference type="SUPFAM" id="SSF51569">
    <property type="entry name" value="Aldolase"/>
    <property type="match status" value="1"/>
</dbReference>
<feature type="region of interest" description="Disordered" evidence="2">
    <location>
        <begin position="453"/>
        <end position="478"/>
    </location>
</feature>
<feature type="domain" description="Lipoyl-binding" evidence="3">
    <location>
        <begin position="544"/>
        <end position="621"/>
    </location>
</feature>
<proteinExistence type="predicted"/>
<dbReference type="NCBIfam" id="TIGR01108">
    <property type="entry name" value="oadA"/>
    <property type="match status" value="1"/>
</dbReference>
<organism evidence="5 6">
    <name type="scientific">Candidatus Manganitrophus noduliformans</name>
    <dbReference type="NCBI Taxonomy" id="2606439"/>
    <lineage>
        <taxon>Bacteria</taxon>
        <taxon>Pseudomonadati</taxon>
        <taxon>Nitrospirota</taxon>
        <taxon>Nitrospiria</taxon>
        <taxon>Candidatus Troglogloeales</taxon>
        <taxon>Candidatus Manganitrophaceae</taxon>
        <taxon>Candidatus Manganitrophus</taxon>
    </lineage>
</organism>
<dbReference type="PROSITE" id="PS50968">
    <property type="entry name" value="BIOTINYL_LIPOYL"/>
    <property type="match status" value="1"/>
</dbReference>
<dbReference type="Proteomes" id="UP000534783">
    <property type="component" value="Unassembled WGS sequence"/>
</dbReference>
<dbReference type="RefSeq" id="WP_181071020.1">
    <property type="nucleotide sequence ID" value="NZ_VTOW01000002.1"/>
</dbReference>
<dbReference type="GO" id="GO:0008948">
    <property type="term" value="F:oxaloacetate decarboxylase activity"/>
    <property type="evidence" value="ECO:0007669"/>
    <property type="project" value="InterPro"/>
</dbReference>
<name>A0A7X6DPG4_9BACT</name>
<dbReference type="GO" id="GO:0004736">
    <property type="term" value="F:pyruvate carboxylase activity"/>
    <property type="evidence" value="ECO:0007669"/>
    <property type="project" value="TreeGrafter"/>
</dbReference>
<gene>
    <name evidence="5" type="primary">oadA</name>
    <name evidence="5" type="ORF">MNODULE_09305</name>
</gene>